<evidence type="ECO:0000313" key="3">
    <source>
        <dbReference type="EMBL" id="QHS83170.1"/>
    </source>
</evidence>
<feature type="domain" description="NFACT RNA-binding" evidence="2">
    <location>
        <begin position="15"/>
        <end position="106"/>
    </location>
</feature>
<comment type="similarity">
    <text evidence="1">Belongs to the CCDC25 family.</text>
</comment>
<name>A0A6C0AUY7_9ZZZZ</name>
<dbReference type="EMBL" id="MN738749">
    <property type="protein sequence ID" value="QHS83170.1"/>
    <property type="molecule type" value="Genomic_DNA"/>
</dbReference>
<dbReference type="Pfam" id="PF05670">
    <property type="entry name" value="NFACT-R_1"/>
    <property type="match status" value="1"/>
</dbReference>
<proteinExistence type="inferred from homology"/>
<reference evidence="3" key="1">
    <citation type="journal article" date="2020" name="Nature">
        <title>Giant virus diversity and host interactions through global metagenomics.</title>
        <authorList>
            <person name="Schulz F."/>
            <person name="Roux S."/>
            <person name="Paez-Espino D."/>
            <person name="Jungbluth S."/>
            <person name="Walsh D.A."/>
            <person name="Denef V.J."/>
            <person name="McMahon K.D."/>
            <person name="Konstantinidis K.T."/>
            <person name="Eloe-Fadrosh E.A."/>
            <person name="Kyrpides N.C."/>
            <person name="Woyke T."/>
        </authorList>
    </citation>
    <scope>NUCLEOTIDE SEQUENCE</scope>
    <source>
        <strain evidence="3">GVMAG-S-ERX555943-30</strain>
    </source>
</reference>
<dbReference type="InterPro" id="IPR008532">
    <property type="entry name" value="NFACT_RNA-bd"/>
</dbReference>
<dbReference type="PANTHER" id="PTHR13049:SF2">
    <property type="entry name" value="COILED-COIL DOMAIN-CONTAINING PROTEIN 25"/>
    <property type="match status" value="1"/>
</dbReference>
<sequence length="117" mass="13225">MKKEAILIPAVNRTITFIIGENAQDNFDIIDNAKHNDIWFHVHNESSCHVIACIPTDEKFNKKQINKIVIQGACLCKKNSKFNSSKNLQIVYSNVCNVVKTHITGQVQVVNAKYITI</sequence>
<evidence type="ECO:0000256" key="1">
    <source>
        <dbReference type="ARBA" id="ARBA00008998"/>
    </source>
</evidence>
<organism evidence="3">
    <name type="scientific">viral metagenome</name>
    <dbReference type="NCBI Taxonomy" id="1070528"/>
    <lineage>
        <taxon>unclassified sequences</taxon>
        <taxon>metagenomes</taxon>
        <taxon>organismal metagenomes</taxon>
    </lineage>
</organism>
<dbReference type="InterPro" id="IPR039730">
    <property type="entry name" value="Jlp2/Ccd25"/>
</dbReference>
<dbReference type="PANTHER" id="PTHR13049">
    <property type="entry name" value="DUF814-RELATED"/>
    <property type="match status" value="1"/>
</dbReference>
<dbReference type="AlphaFoldDB" id="A0A6C0AUY7"/>
<accession>A0A6C0AUY7</accession>
<protein>
    <recommendedName>
        <fullName evidence="2">NFACT RNA-binding domain-containing protein</fullName>
    </recommendedName>
</protein>
<evidence type="ECO:0000259" key="2">
    <source>
        <dbReference type="Pfam" id="PF05670"/>
    </source>
</evidence>